<name>A0A9E7M7N0_9CAUD</name>
<protein>
    <submittedName>
        <fullName evidence="1">Uncharacterized protein</fullName>
    </submittedName>
</protein>
<organism evidence="1 2">
    <name type="scientific">Klebsiella phage 6939</name>
    <dbReference type="NCBI Taxonomy" id="2912295"/>
    <lineage>
        <taxon>Viruses</taxon>
        <taxon>Duplodnaviria</taxon>
        <taxon>Heunggongvirae</taxon>
        <taxon>Uroviricota</taxon>
        <taxon>Caudoviricetes</taxon>
        <taxon>Autographivirales</taxon>
        <taxon>Autographivirales incertae sedis</taxon>
        <taxon>Reminisvirus</taxon>
        <taxon>Reminisvirus 6939</taxon>
    </lineage>
</organism>
<keyword evidence="2" id="KW-1185">Reference proteome</keyword>
<accession>A0A9E7M7N0</accession>
<proteinExistence type="predicted"/>
<dbReference type="Proteomes" id="UP001056005">
    <property type="component" value="Segment"/>
</dbReference>
<reference evidence="1" key="1">
    <citation type="submission" date="2021-11" db="EMBL/GenBank/DDBJ databases">
        <title>The TAILOR 12: Case summaries of 12 patient that have undergone phage therapy for multidrug-resistant infections.</title>
        <authorList>
            <person name="Green S."/>
            <person name="Terwilliger A."/>
            <person name="Clark J."/>
            <person name="Salazar K."/>
            <person name="Maresso A."/>
        </authorList>
    </citation>
    <scope>NUCLEOTIDE SEQUENCE</scope>
</reference>
<sequence>MNMINESACVALRKLLEDGNRDLEVSILGRRWMDTYGNTYHTVYVDVLFPEMSSYTSLIATGAPNYGYGDMWEQTAFNMWFEATAYGTDVDHELSAKLAQSNFNTCYLSRLLKALNIKVDYIVVDVKRKKDL</sequence>
<dbReference type="EMBL" id="OL362271">
    <property type="protein sequence ID" value="URY99195.1"/>
    <property type="molecule type" value="Genomic_DNA"/>
</dbReference>
<evidence type="ECO:0000313" key="2">
    <source>
        <dbReference type="Proteomes" id="UP001056005"/>
    </source>
</evidence>
<gene>
    <name evidence="1" type="ORF">6939_0016</name>
</gene>
<evidence type="ECO:0000313" key="1">
    <source>
        <dbReference type="EMBL" id="URY99195.1"/>
    </source>
</evidence>